<dbReference type="AlphaFoldDB" id="A0A6P6LUN6"/>
<name>A0A6P6LUN6_CARAU</name>
<evidence type="ECO:0000313" key="3">
    <source>
        <dbReference type="RefSeq" id="XP_026088193.1"/>
    </source>
</evidence>
<feature type="compositionally biased region" description="Polar residues" evidence="1">
    <location>
        <begin position="1"/>
        <end position="11"/>
    </location>
</feature>
<protein>
    <submittedName>
        <fullName evidence="3">Uncharacterized protein LOC113062505 isoform X2</fullName>
    </submittedName>
</protein>
<dbReference type="RefSeq" id="XP_026088193.1">
    <property type="nucleotide sequence ID" value="XM_026232408.1"/>
</dbReference>
<proteinExistence type="predicted"/>
<dbReference type="GeneID" id="113062505"/>
<reference evidence="3" key="1">
    <citation type="submission" date="2025-08" db="UniProtKB">
        <authorList>
            <consortium name="RefSeq"/>
        </authorList>
    </citation>
    <scope>IDENTIFICATION</scope>
    <source>
        <strain evidence="3">Wakin</strain>
        <tissue evidence="3">Muscle</tissue>
    </source>
</reference>
<sequence length="103" mass="11786">MKRNQNIQQFFISKKSKPDEDSELIRAADVSSTSSGSDNVSESDQDDDRQLHLMTWIQTRVLETLQILIGVHHHHLVHVQLQTQPLDLMTSPNQGQQIQLNLC</sequence>
<organism evidence="2 3">
    <name type="scientific">Carassius auratus</name>
    <name type="common">Goldfish</name>
    <dbReference type="NCBI Taxonomy" id="7957"/>
    <lineage>
        <taxon>Eukaryota</taxon>
        <taxon>Metazoa</taxon>
        <taxon>Chordata</taxon>
        <taxon>Craniata</taxon>
        <taxon>Vertebrata</taxon>
        <taxon>Euteleostomi</taxon>
        <taxon>Actinopterygii</taxon>
        <taxon>Neopterygii</taxon>
        <taxon>Teleostei</taxon>
        <taxon>Ostariophysi</taxon>
        <taxon>Cypriniformes</taxon>
        <taxon>Cyprinidae</taxon>
        <taxon>Cyprininae</taxon>
        <taxon>Carassius</taxon>
    </lineage>
</organism>
<feature type="region of interest" description="Disordered" evidence="1">
    <location>
        <begin position="1"/>
        <end position="49"/>
    </location>
</feature>
<keyword evidence="2" id="KW-1185">Reference proteome</keyword>
<gene>
    <name evidence="3" type="primary">LOC113062505</name>
</gene>
<evidence type="ECO:0000313" key="2">
    <source>
        <dbReference type="Proteomes" id="UP000515129"/>
    </source>
</evidence>
<dbReference type="Proteomes" id="UP000515129">
    <property type="component" value="Chromosome 44"/>
</dbReference>
<feature type="compositionally biased region" description="Basic and acidic residues" evidence="1">
    <location>
        <begin position="16"/>
        <end position="26"/>
    </location>
</feature>
<evidence type="ECO:0000256" key="1">
    <source>
        <dbReference type="SAM" id="MobiDB-lite"/>
    </source>
</evidence>
<feature type="compositionally biased region" description="Low complexity" evidence="1">
    <location>
        <begin position="31"/>
        <end position="40"/>
    </location>
</feature>
<accession>A0A6P6LUN6</accession>